<keyword evidence="9" id="KW-1185">Reference proteome</keyword>
<name>A0A1M7ZCP2_9BACT</name>
<dbReference type="InterPro" id="IPR011990">
    <property type="entry name" value="TPR-like_helical_dom_sf"/>
</dbReference>
<dbReference type="SUPFAM" id="SSF47384">
    <property type="entry name" value="Homodimeric domain of signal transducing histidine kinase"/>
    <property type="match status" value="1"/>
</dbReference>
<evidence type="ECO:0000256" key="3">
    <source>
        <dbReference type="ARBA" id="ARBA00022553"/>
    </source>
</evidence>
<dbReference type="PROSITE" id="PS50110">
    <property type="entry name" value="RESPONSE_REGULATORY"/>
    <property type="match status" value="1"/>
</dbReference>
<keyword evidence="5" id="KW-1133">Transmembrane helix</keyword>
<dbReference type="Gene3D" id="3.30.565.10">
    <property type="entry name" value="Histidine kinase-like ATPase, C-terminal domain"/>
    <property type="match status" value="1"/>
</dbReference>
<dbReference type="CDD" id="cd17546">
    <property type="entry name" value="REC_hyHK_CKI1_RcsC-like"/>
    <property type="match status" value="1"/>
</dbReference>
<protein>
    <recommendedName>
        <fullName evidence="2">histidine kinase</fullName>
        <ecNumber evidence="2">2.7.13.3</ecNumber>
    </recommendedName>
</protein>
<dbReference type="SMART" id="SM00387">
    <property type="entry name" value="HATPase_c"/>
    <property type="match status" value="1"/>
</dbReference>
<keyword evidence="8" id="KW-0808">Transferase</keyword>
<dbReference type="InterPro" id="IPR005467">
    <property type="entry name" value="His_kinase_dom"/>
</dbReference>
<keyword evidence="8" id="KW-0418">Kinase</keyword>
<keyword evidence="3 4" id="KW-0597">Phosphoprotein</keyword>
<dbReference type="InterPro" id="IPR003594">
    <property type="entry name" value="HATPase_dom"/>
</dbReference>
<dbReference type="Proteomes" id="UP000184609">
    <property type="component" value="Unassembled WGS sequence"/>
</dbReference>
<evidence type="ECO:0000259" key="6">
    <source>
        <dbReference type="PROSITE" id="PS50109"/>
    </source>
</evidence>
<evidence type="ECO:0000256" key="5">
    <source>
        <dbReference type="SAM" id="Phobius"/>
    </source>
</evidence>
<evidence type="ECO:0000256" key="2">
    <source>
        <dbReference type="ARBA" id="ARBA00012438"/>
    </source>
</evidence>
<dbReference type="Gene3D" id="1.10.287.130">
    <property type="match status" value="1"/>
</dbReference>
<feature type="domain" description="Response regulatory" evidence="7">
    <location>
        <begin position="641"/>
        <end position="756"/>
    </location>
</feature>
<dbReference type="InterPro" id="IPR011006">
    <property type="entry name" value="CheY-like_superfamily"/>
</dbReference>
<organism evidence="8 9">
    <name type="scientific">Algoriphagus zhangzhouensis</name>
    <dbReference type="NCBI Taxonomy" id="1073327"/>
    <lineage>
        <taxon>Bacteria</taxon>
        <taxon>Pseudomonadati</taxon>
        <taxon>Bacteroidota</taxon>
        <taxon>Cytophagia</taxon>
        <taxon>Cytophagales</taxon>
        <taxon>Cyclobacteriaceae</taxon>
        <taxon>Algoriphagus</taxon>
    </lineage>
</organism>
<dbReference type="SUPFAM" id="SSF48452">
    <property type="entry name" value="TPR-like"/>
    <property type="match status" value="1"/>
</dbReference>
<feature type="modified residue" description="4-aspartylphosphate" evidence="4">
    <location>
        <position position="691"/>
    </location>
</feature>
<dbReference type="Pfam" id="PF00072">
    <property type="entry name" value="Response_reg"/>
    <property type="match status" value="1"/>
</dbReference>
<dbReference type="EC" id="2.7.13.3" evidence="2"/>
<dbReference type="InterPro" id="IPR001789">
    <property type="entry name" value="Sig_transdc_resp-reg_receiver"/>
</dbReference>
<dbReference type="Gene3D" id="1.25.40.10">
    <property type="entry name" value="Tetratricopeptide repeat domain"/>
    <property type="match status" value="1"/>
</dbReference>
<dbReference type="SMART" id="SM00448">
    <property type="entry name" value="REC"/>
    <property type="match status" value="1"/>
</dbReference>
<evidence type="ECO:0000256" key="1">
    <source>
        <dbReference type="ARBA" id="ARBA00000085"/>
    </source>
</evidence>
<accession>A0A1M7ZCP2</accession>
<dbReference type="CDD" id="cd00082">
    <property type="entry name" value="HisKA"/>
    <property type="match status" value="1"/>
</dbReference>
<feature type="domain" description="Histidine kinase" evidence="6">
    <location>
        <begin position="397"/>
        <end position="620"/>
    </location>
</feature>
<keyword evidence="5" id="KW-0812">Transmembrane</keyword>
<dbReference type="InterPro" id="IPR003661">
    <property type="entry name" value="HisK_dim/P_dom"/>
</dbReference>
<keyword evidence="5" id="KW-0472">Membrane</keyword>
<feature type="transmembrane region" description="Helical" evidence="5">
    <location>
        <begin position="341"/>
        <end position="359"/>
    </location>
</feature>
<dbReference type="Pfam" id="PF02518">
    <property type="entry name" value="HATPase_c"/>
    <property type="match status" value="1"/>
</dbReference>
<reference evidence="9" key="1">
    <citation type="submission" date="2016-12" db="EMBL/GenBank/DDBJ databases">
        <authorList>
            <person name="Varghese N."/>
            <person name="Submissions S."/>
        </authorList>
    </citation>
    <scope>NUCLEOTIDE SEQUENCE [LARGE SCALE GENOMIC DNA]</scope>
    <source>
        <strain evidence="9">DSM 25035</strain>
    </source>
</reference>
<dbReference type="InterPro" id="IPR004358">
    <property type="entry name" value="Sig_transdc_His_kin-like_C"/>
</dbReference>
<dbReference type="Pfam" id="PF00512">
    <property type="entry name" value="HisKA"/>
    <property type="match status" value="1"/>
</dbReference>
<evidence type="ECO:0000313" key="8">
    <source>
        <dbReference type="EMBL" id="SHO62466.1"/>
    </source>
</evidence>
<evidence type="ECO:0000259" key="7">
    <source>
        <dbReference type="PROSITE" id="PS50110"/>
    </source>
</evidence>
<dbReference type="InterPro" id="IPR036890">
    <property type="entry name" value="HATPase_C_sf"/>
</dbReference>
<dbReference type="PROSITE" id="PS51257">
    <property type="entry name" value="PROKAR_LIPOPROTEIN"/>
    <property type="match status" value="1"/>
</dbReference>
<dbReference type="PANTHER" id="PTHR43547">
    <property type="entry name" value="TWO-COMPONENT HISTIDINE KINASE"/>
    <property type="match status" value="1"/>
</dbReference>
<dbReference type="Gene3D" id="3.40.50.2300">
    <property type="match status" value="1"/>
</dbReference>
<dbReference type="RefSeq" id="WP_073571763.1">
    <property type="nucleotide sequence ID" value="NZ_FRXN01000003.1"/>
</dbReference>
<gene>
    <name evidence="8" type="ORF">SAMN04488108_2096</name>
</gene>
<comment type="catalytic activity">
    <reaction evidence="1">
        <text>ATP + protein L-histidine = ADP + protein N-phospho-L-histidine.</text>
        <dbReference type="EC" id="2.7.13.3"/>
    </reaction>
</comment>
<dbReference type="EMBL" id="FRXN01000003">
    <property type="protein sequence ID" value="SHO62466.1"/>
    <property type="molecule type" value="Genomic_DNA"/>
</dbReference>
<dbReference type="SUPFAM" id="SSF52172">
    <property type="entry name" value="CheY-like"/>
    <property type="match status" value="1"/>
</dbReference>
<sequence length="764" mass="88162">MKLKVYFQLPLLLFSAKVVITTLLVTLSCFNSFSHQKTTNNEKLDKDHEYLDNHLTQDNLVEAIGYFRNAIEESKKDGDSLRFVRNYNHLGIVHLLTRNFEAAGENFEIALKYAEEYGYEFEKLYMIHNLLESYYFNQSYDKVDSLFTRATNISYEFKNSLYFKNLLVFINAAYKNSEFEELENFTDSIYHTLDIHGPKNWPDSVNNKLESEFKSFQYEFDLFRGFSYTQSKDQEKVKDGYQILLNMNQDSLEYYLQKNDDTFNKLSLLNSQKSTFYEDQGEIGKSLFYSKLANDYQQKAISKYLVALSNTGSTIGLMTKFESERSHLLDINEKNKQIQHYFMLIMILILFILGFLFFHSQKVKASSKKIASINQDLIHANIELLKVDEERHKFFSIISHELKTPVYGISGIVERIKSEGDFNGKVKEDFNTLEVISKYMSLLISNILRVTSFDFREVKLVNEPHDLFEVLENNITAIELFSDKKGVTIIGRFDQSIKENKLLFDRVLLDQVFMNLLQNALKYSDTGGAIKFEAYETREIPNQKKSIRFEISDIGKGIAPEEISKIFDAYRGNNDQNFEKGIGLGLFVVKENLAKFNSEIDVKSEIGKGTTFSFEIDFDIAQSSFNRTDEIPFIEPMHPIHVLVVDDSELNLLVSKKQVKKITNTTCDTAISGAIALDLVKQKKYDLILLDINMPEMDGFDTCKEIKKIDPEVNVIALTALQADQVISKAISVGMELVISKPFNFDYFKRTVIEYGKRKTGVTS</sequence>
<dbReference type="InterPro" id="IPR036097">
    <property type="entry name" value="HisK_dim/P_sf"/>
</dbReference>
<evidence type="ECO:0000313" key="9">
    <source>
        <dbReference type="Proteomes" id="UP000184609"/>
    </source>
</evidence>
<dbReference type="STRING" id="1073327.SAMN04488108_2096"/>
<dbReference type="SMART" id="SM00388">
    <property type="entry name" value="HisKA"/>
    <property type="match status" value="1"/>
</dbReference>
<dbReference type="PROSITE" id="PS50109">
    <property type="entry name" value="HIS_KIN"/>
    <property type="match status" value="1"/>
</dbReference>
<evidence type="ECO:0000256" key="4">
    <source>
        <dbReference type="PROSITE-ProRule" id="PRU00169"/>
    </source>
</evidence>
<proteinExistence type="predicted"/>
<feature type="transmembrane region" description="Helical" evidence="5">
    <location>
        <begin position="12"/>
        <end position="33"/>
    </location>
</feature>
<dbReference type="PRINTS" id="PR00344">
    <property type="entry name" value="BCTRLSENSOR"/>
</dbReference>
<dbReference type="SUPFAM" id="SSF55874">
    <property type="entry name" value="ATPase domain of HSP90 chaperone/DNA topoisomerase II/histidine kinase"/>
    <property type="match status" value="1"/>
</dbReference>
<dbReference type="GO" id="GO:0000155">
    <property type="term" value="F:phosphorelay sensor kinase activity"/>
    <property type="evidence" value="ECO:0007669"/>
    <property type="project" value="InterPro"/>
</dbReference>
<dbReference type="AlphaFoldDB" id="A0A1M7ZCP2"/>
<dbReference type="PANTHER" id="PTHR43547:SF2">
    <property type="entry name" value="HYBRID SIGNAL TRANSDUCTION HISTIDINE KINASE C"/>
    <property type="match status" value="1"/>
</dbReference>
<dbReference type="OrthoDB" id="9808408at2"/>